<keyword evidence="2" id="KW-1185">Reference proteome</keyword>
<reference evidence="1 2" key="1">
    <citation type="submission" date="2020-08" db="EMBL/GenBank/DDBJ databases">
        <title>A Genomic Blueprint of the Chicken Gut Microbiome.</title>
        <authorList>
            <person name="Gilroy R."/>
            <person name="Ravi A."/>
            <person name="Getino M."/>
            <person name="Pursley I."/>
            <person name="Horton D.L."/>
            <person name="Alikhan N.-F."/>
            <person name="Baker D."/>
            <person name="Gharbi K."/>
            <person name="Hall N."/>
            <person name="Watson M."/>
            <person name="Adriaenssens E.M."/>
            <person name="Foster-Nyarko E."/>
            <person name="Jarju S."/>
            <person name="Secka A."/>
            <person name="Antonio M."/>
            <person name="Oren A."/>
            <person name="Chaudhuri R."/>
            <person name="La Ragione R.M."/>
            <person name="Hildebrand F."/>
            <person name="Pallen M.J."/>
        </authorList>
    </citation>
    <scope>NUCLEOTIDE SEQUENCE [LARGE SCALE GENOMIC DNA]</scope>
    <source>
        <strain evidence="1 2">Sa2BVA9</strain>
    </source>
</reference>
<comment type="caution">
    <text evidence="1">The sequence shown here is derived from an EMBL/GenBank/DDBJ whole genome shotgun (WGS) entry which is preliminary data.</text>
</comment>
<proteinExistence type="predicted"/>
<sequence>MNRIKAQWAYNFYRSDKPIPYEEVEDHGDAVDLIDLPSDIQKELQAAMPQFFITTPDPEQIEYDLVSNESEFVLPALQPLTGIEQINKRLFAIKVPEFKIAACKNAFKTPFGKVKFTYPCLKRRDSELTIYAYMKFPNHLDQFIINELQGCFDLASNAANEVAAEAFHSGKGSPIERVIKAVPATIEAFKSTFIHCVVHAESWKIIENDVVYGVDFDQTRLTDWY</sequence>
<organism evidence="1 2">
    <name type="scientific">Paenibacillus gallinarum</name>
    <dbReference type="NCBI Taxonomy" id="2762232"/>
    <lineage>
        <taxon>Bacteria</taxon>
        <taxon>Bacillati</taxon>
        <taxon>Bacillota</taxon>
        <taxon>Bacilli</taxon>
        <taxon>Bacillales</taxon>
        <taxon>Paenibacillaceae</taxon>
        <taxon>Paenibacillus</taxon>
    </lineage>
</organism>
<gene>
    <name evidence="1" type="ORF">H9647_21190</name>
</gene>
<evidence type="ECO:0000313" key="1">
    <source>
        <dbReference type="EMBL" id="MBD7970586.1"/>
    </source>
</evidence>
<name>A0ABR8T4A4_9BACL</name>
<evidence type="ECO:0000313" key="2">
    <source>
        <dbReference type="Proteomes" id="UP000608071"/>
    </source>
</evidence>
<dbReference type="Proteomes" id="UP000608071">
    <property type="component" value="Unassembled WGS sequence"/>
</dbReference>
<dbReference type="EMBL" id="JACSQL010000013">
    <property type="protein sequence ID" value="MBD7970586.1"/>
    <property type="molecule type" value="Genomic_DNA"/>
</dbReference>
<protein>
    <submittedName>
        <fullName evidence="1">Uncharacterized protein</fullName>
    </submittedName>
</protein>
<accession>A0ABR8T4A4</accession>
<dbReference type="RefSeq" id="WP_191803813.1">
    <property type="nucleotide sequence ID" value="NZ_JACSQL010000013.1"/>
</dbReference>